<reference evidence="3 4" key="1">
    <citation type="journal article" date="2020" name="ISME J.">
        <title>Comparative genomics reveals insights into cyanobacterial evolution and habitat adaptation.</title>
        <authorList>
            <person name="Chen M.Y."/>
            <person name="Teng W.K."/>
            <person name="Zhao L."/>
            <person name="Hu C.X."/>
            <person name="Zhou Y.K."/>
            <person name="Han B.P."/>
            <person name="Song L.R."/>
            <person name="Shu W.S."/>
        </authorList>
    </citation>
    <scope>NUCLEOTIDE SEQUENCE [LARGE SCALE GENOMIC DNA]</scope>
    <source>
        <strain evidence="3 4">FACHB-288</strain>
    </source>
</reference>
<sequence>MIELHPTFISKNGQREFAVLPYEEFLKIQELLEDLRDLREAKQEEKDSHSVSLDEVKKMLIP</sequence>
<accession>A0ABR8AJZ2</accession>
<evidence type="ECO:0000313" key="4">
    <source>
        <dbReference type="Proteomes" id="UP000658514"/>
    </source>
</evidence>
<keyword evidence="4" id="KW-1185">Reference proteome</keyword>
<evidence type="ECO:0000256" key="2">
    <source>
        <dbReference type="SAM" id="MobiDB-lite"/>
    </source>
</evidence>
<comment type="caution">
    <text evidence="3">The sequence shown here is derived from an EMBL/GenBank/DDBJ whole genome shotgun (WGS) entry which is preliminary data.</text>
</comment>
<name>A0ABR8AJZ2_9CYAN</name>
<evidence type="ECO:0000313" key="3">
    <source>
        <dbReference type="EMBL" id="MBD2200293.1"/>
    </source>
</evidence>
<dbReference type="EMBL" id="JACJQH010000083">
    <property type="protein sequence ID" value="MBD2200293.1"/>
    <property type="molecule type" value="Genomic_DNA"/>
</dbReference>
<dbReference type="SUPFAM" id="SSF143120">
    <property type="entry name" value="YefM-like"/>
    <property type="match status" value="1"/>
</dbReference>
<gene>
    <name evidence="3" type="ORF">H6G24_33335</name>
</gene>
<evidence type="ECO:0000256" key="1">
    <source>
        <dbReference type="ARBA" id="ARBA00009981"/>
    </source>
</evidence>
<comment type="similarity">
    <text evidence="1">Belongs to the phD/YefM antitoxin family.</text>
</comment>
<dbReference type="Proteomes" id="UP000658514">
    <property type="component" value="Unassembled WGS sequence"/>
</dbReference>
<dbReference type="InterPro" id="IPR036165">
    <property type="entry name" value="YefM-like_sf"/>
</dbReference>
<organism evidence="3 4">
    <name type="scientific">Calothrix parietina FACHB-288</name>
    <dbReference type="NCBI Taxonomy" id="2692896"/>
    <lineage>
        <taxon>Bacteria</taxon>
        <taxon>Bacillati</taxon>
        <taxon>Cyanobacteriota</taxon>
        <taxon>Cyanophyceae</taxon>
        <taxon>Nostocales</taxon>
        <taxon>Calotrichaceae</taxon>
        <taxon>Calothrix</taxon>
    </lineage>
</organism>
<feature type="region of interest" description="Disordered" evidence="2">
    <location>
        <begin position="42"/>
        <end position="62"/>
    </location>
</feature>
<dbReference type="RefSeq" id="WP_190540010.1">
    <property type="nucleotide sequence ID" value="NZ_CAWPNO010000121.1"/>
</dbReference>
<proteinExistence type="inferred from homology"/>
<protein>
    <submittedName>
        <fullName evidence="3">Type II toxin-antitoxin system Phd/YefM family antitoxin</fullName>
    </submittedName>
</protein>